<organism evidence="3 5">
    <name type="scientific">Claviceps arundinis</name>
    <dbReference type="NCBI Taxonomy" id="1623583"/>
    <lineage>
        <taxon>Eukaryota</taxon>
        <taxon>Fungi</taxon>
        <taxon>Dikarya</taxon>
        <taxon>Ascomycota</taxon>
        <taxon>Pezizomycotina</taxon>
        <taxon>Sordariomycetes</taxon>
        <taxon>Hypocreomycetidae</taxon>
        <taxon>Hypocreales</taxon>
        <taxon>Clavicipitaceae</taxon>
        <taxon>Claviceps</taxon>
    </lineage>
</organism>
<dbReference type="EMBL" id="SRPR01000042">
    <property type="protein sequence ID" value="KAG5964308.1"/>
    <property type="molecule type" value="Genomic_DNA"/>
</dbReference>
<dbReference type="AlphaFoldDB" id="A0A9P7MTA8"/>
<dbReference type="EMBL" id="SRPS01000095">
    <property type="protein sequence ID" value="KAG5969376.1"/>
    <property type="molecule type" value="Genomic_DNA"/>
</dbReference>
<evidence type="ECO:0008006" key="6">
    <source>
        <dbReference type="Google" id="ProtNLM"/>
    </source>
</evidence>
<protein>
    <recommendedName>
        <fullName evidence="6">Ecp2 effector protein domain-containing protein</fullName>
    </recommendedName>
</protein>
<evidence type="ECO:0000313" key="4">
    <source>
        <dbReference type="Proteomes" id="UP000742024"/>
    </source>
</evidence>
<evidence type="ECO:0000313" key="2">
    <source>
        <dbReference type="EMBL" id="KAG5964308.1"/>
    </source>
</evidence>
<comment type="caution">
    <text evidence="3">The sequence shown here is derived from an EMBL/GenBank/DDBJ whole genome shotgun (WGS) entry which is preliminary data.</text>
</comment>
<feature type="signal peptide" evidence="1">
    <location>
        <begin position="1"/>
        <end position="18"/>
    </location>
</feature>
<keyword evidence="1" id="KW-0732">Signal</keyword>
<feature type="chain" id="PRO_5040456957" description="Ecp2 effector protein domain-containing protein" evidence="1">
    <location>
        <begin position="19"/>
        <end position="154"/>
    </location>
</feature>
<dbReference type="Proteomes" id="UP000742024">
    <property type="component" value="Unassembled WGS sequence"/>
</dbReference>
<proteinExistence type="predicted"/>
<name>A0A9P7MTA8_9HYPO</name>
<evidence type="ECO:0000313" key="3">
    <source>
        <dbReference type="EMBL" id="KAG5969376.1"/>
    </source>
</evidence>
<evidence type="ECO:0000256" key="1">
    <source>
        <dbReference type="SAM" id="SignalP"/>
    </source>
</evidence>
<accession>A0A9P7MTA8</accession>
<reference evidence="3 4" key="1">
    <citation type="journal article" date="2020" name="bioRxiv">
        <title>Whole genome comparisons of ergot fungi reveals the divergence and evolution of species within the genus Claviceps are the result of varying mechanisms driving genome evolution and host range expansion.</title>
        <authorList>
            <person name="Wyka S.A."/>
            <person name="Mondo S.J."/>
            <person name="Liu M."/>
            <person name="Dettman J."/>
            <person name="Nalam V."/>
            <person name="Broders K.D."/>
        </authorList>
    </citation>
    <scope>NUCLEOTIDE SEQUENCE</scope>
    <source>
        <strain evidence="3">CCC 1102</strain>
        <strain evidence="2 4">LM583</strain>
    </source>
</reference>
<gene>
    <name evidence="3" type="ORF">E4U56_008349</name>
    <name evidence="2" type="ORF">E4U57_005381</name>
</gene>
<keyword evidence="4" id="KW-1185">Reference proteome</keyword>
<dbReference type="OrthoDB" id="4912193at2759"/>
<dbReference type="Proteomes" id="UP000784919">
    <property type="component" value="Unassembled WGS sequence"/>
</dbReference>
<evidence type="ECO:0000313" key="5">
    <source>
        <dbReference type="Proteomes" id="UP000784919"/>
    </source>
</evidence>
<sequence length="154" mass="16243">MKLSYCLALLLPAAAGTALPLSHQGSVPSNRCCFTLPEAAPDQISKQAELNGFIALSGDNLDGWFCMDDPNASNVLRDGSNNAYFIISGQAIQCLDPVSIREVRSIRDTKRKALGAVHGGTGLTGAHTNGDNHEVYIPNCNKEGWGGVQGCARG</sequence>